<dbReference type="PANTHER" id="PTHR13890:SF0">
    <property type="entry name" value="MAGNESIUM TRANSPORTER MRS2 HOMOLOG, MITOCHONDRIAL"/>
    <property type="match status" value="1"/>
</dbReference>
<dbReference type="Pfam" id="PF22099">
    <property type="entry name" value="MRS2-like"/>
    <property type="match status" value="1"/>
</dbReference>
<dbReference type="VEuPathDB" id="FungiDB:DIURU_002044"/>
<keyword evidence="12" id="KW-0999">Mitochondrion inner membrane</keyword>
<comment type="subcellular location">
    <subcellularLocation>
        <location evidence="1 12">Mitochondrion inner membrane</location>
        <topology evidence="1 12">Multi-pass membrane protein</topology>
    </subcellularLocation>
</comment>
<feature type="transmembrane region" description="Helical" evidence="12">
    <location>
        <begin position="320"/>
        <end position="341"/>
    </location>
</feature>
<evidence type="ECO:0000256" key="6">
    <source>
        <dbReference type="ARBA" id="ARBA00022946"/>
    </source>
</evidence>
<evidence type="ECO:0000256" key="2">
    <source>
        <dbReference type="ARBA" id="ARBA00009765"/>
    </source>
</evidence>
<dbReference type="InterPro" id="IPR039204">
    <property type="entry name" value="MRS2-like"/>
</dbReference>
<keyword evidence="7 12" id="KW-1133">Transmembrane helix</keyword>
<dbReference type="GO" id="GO:0005743">
    <property type="term" value="C:mitochondrial inner membrane"/>
    <property type="evidence" value="ECO:0007669"/>
    <property type="project" value="UniProtKB-SubCell"/>
</dbReference>
<proteinExistence type="inferred from homology"/>
<dbReference type="OrthoDB" id="10251508at2759"/>
<dbReference type="Gene3D" id="1.20.58.340">
    <property type="entry name" value="Magnesium transport protein CorA, transmembrane region"/>
    <property type="match status" value="1"/>
</dbReference>
<dbReference type="Gene3D" id="2.40.128.330">
    <property type="match status" value="1"/>
</dbReference>
<dbReference type="CDD" id="cd12823">
    <property type="entry name" value="Mrs2_Mfm1p-like"/>
    <property type="match status" value="1"/>
</dbReference>
<keyword evidence="9 12" id="KW-0472">Membrane</keyword>
<dbReference type="PANTHER" id="PTHR13890">
    <property type="entry name" value="RNA SPLICING PROTEIN MRS2, MITOCHONDRIAL"/>
    <property type="match status" value="1"/>
</dbReference>
<dbReference type="GeneID" id="54780695"/>
<evidence type="ECO:0000256" key="5">
    <source>
        <dbReference type="ARBA" id="ARBA00022842"/>
    </source>
</evidence>
<comment type="subunit">
    <text evidence="11">Forms homooligomers. Interacts with MRS2.</text>
</comment>
<evidence type="ECO:0000313" key="13">
    <source>
        <dbReference type="EMBL" id="KAA8904092.1"/>
    </source>
</evidence>
<evidence type="ECO:0000256" key="10">
    <source>
        <dbReference type="ARBA" id="ARBA00037564"/>
    </source>
</evidence>
<dbReference type="AlphaFoldDB" id="A0A642URV5"/>
<keyword evidence="3 12" id="KW-0813">Transport</keyword>
<dbReference type="OMA" id="TRNNCII"/>
<comment type="caution">
    <text evidence="13">The sequence shown here is derived from an EMBL/GenBank/DDBJ whole genome shotgun (WGS) entry which is preliminary data.</text>
</comment>
<protein>
    <recommendedName>
        <fullName evidence="12">Magnesium transporter</fullName>
    </recommendedName>
</protein>
<evidence type="ECO:0000256" key="9">
    <source>
        <dbReference type="ARBA" id="ARBA00023136"/>
    </source>
</evidence>
<sequence>MFPRIRLPFSIWKRTFSLNSLQTKNPPASLRCTIFNSQGELILHNKDIERVPFMKRHNLAVRDFRKISRPTIVPAVVTRPSCILVNILNLRALIKHDVVVVFDAPQSGMMGPNNQSFSQSEFYRELQTRLKDSSDKETPYEFRALEAVLMNVMQNLTTEYKVHETVLKNLIKQLEQSIDRVKLRYFLIESKKITQFHRKVALIHNMLEELLDSDDELNDMYLTDRARDKVHTGSDHTEIEMLLEHYLIRSDEIVQQTEGLRRLVKTSEEIINVILDSNRNELMMLGLKYSTGLLSMGAALWVAALYGMNLENYIEESDGGFEAVVVFASVVLTTLLVYSVIRLRRVGKLRLGHKHRLL</sequence>
<gene>
    <name evidence="13" type="ORF">DIURU_002044</name>
</gene>
<dbReference type="GO" id="GO:0015095">
    <property type="term" value="F:magnesium ion transmembrane transporter activity"/>
    <property type="evidence" value="ECO:0007669"/>
    <property type="project" value="TreeGrafter"/>
</dbReference>
<accession>A0A642URV5</accession>
<name>A0A642URV5_DIURU</name>
<keyword evidence="8 12" id="KW-0406">Ion transport</keyword>
<evidence type="ECO:0000256" key="7">
    <source>
        <dbReference type="ARBA" id="ARBA00022989"/>
    </source>
</evidence>
<evidence type="ECO:0000313" key="14">
    <source>
        <dbReference type="Proteomes" id="UP000449547"/>
    </source>
</evidence>
<dbReference type="GO" id="GO:0045016">
    <property type="term" value="P:mitochondrial magnesium ion transmembrane transport"/>
    <property type="evidence" value="ECO:0007669"/>
    <property type="project" value="TreeGrafter"/>
</dbReference>
<evidence type="ECO:0000256" key="4">
    <source>
        <dbReference type="ARBA" id="ARBA00022692"/>
    </source>
</evidence>
<comment type="similarity">
    <text evidence="2 12">Belongs to the CorA metal ion transporter (MIT) (TC 1.A.35) family.</text>
</comment>
<comment type="function">
    <text evidence="10">Mitochondrial inner membrane magnesium transporter required for mitochondrial magnesium homeostasis. Modulates the conductance of the MRS2 channel. Involved in the splicing of mRNA group II introns in mitochondria by affecting mitochondrial magnesium concentrations, which are critical for group II intron splicing.</text>
</comment>
<dbReference type="RefSeq" id="XP_034013177.1">
    <property type="nucleotide sequence ID" value="XM_034154653.1"/>
</dbReference>
<keyword evidence="4 12" id="KW-0812">Transmembrane</keyword>
<keyword evidence="14" id="KW-1185">Reference proteome</keyword>
<reference evidence="13 14" key="1">
    <citation type="submission" date="2019-07" db="EMBL/GenBank/DDBJ databases">
        <title>Genome assembly of two rare yeast pathogens: Diutina rugosa and Trichomonascus ciferrii.</title>
        <authorList>
            <person name="Mixao V."/>
            <person name="Saus E."/>
            <person name="Hansen A."/>
            <person name="Lass-Flor C."/>
            <person name="Gabaldon T."/>
        </authorList>
    </citation>
    <scope>NUCLEOTIDE SEQUENCE [LARGE SCALE GENOMIC DNA]</scope>
    <source>
        <strain evidence="13 14">CBS 613</strain>
    </source>
</reference>
<dbReference type="EMBL" id="SWFT01000064">
    <property type="protein sequence ID" value="KAA8904092.1"/>
    <property type="molecule type" value="Genomic_DNA"/>
</dbReference>
<evidence type="ECO:0000256" key="12">
    <source>
        <dbReference type="RuleBase" id="RU366042"/>
    </source>
</evidence>
<keyword evidence="6" id="KW-0809">Transit peptide</keyword>
<keyword evidence="5 12" id="KW-0460">Magnesium</keyword>
<dbReference type="Proteomes" id="UP000449547">
    <property type="component" value="Unassembled WGS sequence"/>
</dbReference>
<evidence type="ECO:0000256" key="1">
    <source>
        <dbReference type="ARBA" id="ARBA00004448"/>
    </source>
</evidence>
<evidence type="ECO:0000256" key="8">
    <source>
        <dbReference type="ARBA" id="ARBA00023065"/>
    </source>
</evidence>
<feature type="transmembrane region" description="Helical" evidence="12">
    <location>
        <begin position="289"/>
        <end position="308"/>
    </location>
</feature>
<keyword evidence="12" id="KW-0496">Mitochondrion</keyword>
<evidence type="ECO:0000256" key="11">
    <source>
        <dbReference type="ARBA" id="ARBA00038721"/>
    </source>
</evidence>
<organism evidence="13 14">
    <name type="scientific">Diutina rugosa</name>
    <name type="common">Yeast</name>
    <name type="synonym">Candida rugosa</name>
    <dbReference type="NCBI Taxonomy" id="5481"/>
    <lineage>
        <taxon>Eukaryota</taxon>
        <taxon>Fungi</taxon>
        <taxon>Dikarya</taxon>
        <taxon>Ascomycota</taxon>
        <taxon>Saccharomycotina</taxon>
        <taxon>Pichiomycetes</taxon>
        <taxon>Debaryomycetaceae</taxon>
        <taxon>Diutina</taxon>
    </lineage>
</organism>
<evidence type="ECO:0000256" key="3">
    <source>
        <dbReference type="ARBA" id="ARBA00022448"/>
    </source>
</evidence>